<dbReference type="EMBL" id="CP144754">
    <property type="protein sequence ID" value="WVZ97756.1"/>
    <property type="molecule type" value="Genomic_DNA"/>
</dbReference>
<proteinExistence type="predicted"/>
<feature type="domain" description="Reverse transcriptase Ty1/copia-type" evidence="1">
    <location>
        <begin position="52"/>
        <end position="107"/>
    </location>
</feature>
<accession>A0AAQ3UT62</accession>
<evidence type="ECO:0000313" key="3">
    <source>
        <dbReference type="Proteomes" id="UP001341281"/>
    </source>
</evidence>
<protein>
    <recommendedName>
        <fullName evidence="1">Reverse transcriptase Ty1/copia-type domain-containing protein</fullName>
    </recommendedName>
</protein>
<evidence type="ECO:0000313" key="2">
    <source>
        <dbReference type="EMBL" id="WVZ97756.1"/>
    </source>
</evidence>
<dbReference type="Pfam" id="PF07727">
    <property type="entry name" value="RVT_2"/>
    <property type="match status" value="2"/>
</dbReference>
<reference evidence="2 3" key="1">
    <citation type="submission" date="2024-02" db="EMBL/GenBank/DDBJ databases">
        <title>High-quality chromosome-scale genome assembly of Pensacola bahiagrass (Paspalum notatum Flugge var. saurae).</title>
        <authorList>
            <person name="Vega J.M."/>
            <person name="Podio M."/>
            <person name="Orjuela J."/>
            <person name="Siena L.A."/>
            <person name="Pessino S.C."/>
            <person name="Combes M.C."/>
            <person name="Mariac C."/>
            <person name="Albertini E."/>
            <person name="Pupilli F."/>
            <person name="Ortiz J.P.A."/>
            <person name="Leblanc O."/>
        </authorList>
    </citation>
    <scope>NUCLEOTIDE SEQUENCE [LARGE SCALE GENOMIC DNA]</scope>
    <source>
        <strain evidence="2">R1</strain>
        <tissue evidence="2">Leaf</tissue>
    </source>
</reference>
<feature type="domain" description="Reverse transcriptase Ty1/copia-type" evidence="1">
    <location>
        <begin position="1"/>
        <end position="51"/>
    </location>
</feature>
<evidence type="ECO:0000259" key="1">
    <source>
        <dbReference type="Pfam" id="PF07727"/>
    </source>
</evidence>
<gene>
    <name evidence="2" type="ORF">U9M48_043269</name>
</gene>
<dbReference type="Proteomes" id="UP001341281">
    <property type="component" value="Chromosome 10"/>
</dbReference>
<dbReference type="AlphaFoldDB" id="A0AAQ3UT62"/>
<name>A0AAQ3UT62_PASNO</name>
<organism evidence="2 3">
    <name type="scientific">Paspalum notatum var. saurae</name>
    <dbReference type="NCBI Taxonomy" id="547442"/>
    <lineage>
        <taxon>Eukaryota</taxon>
        <taxon>Viridiplantae</taxon>
        <taxon>Streptophyta</taxon>
        <taxon>Embryophyta</taxon>
        <taxon>Tracheophyta</taxon>
        <taxon>Spermatophyta</taxon>
        <taxon>Magnoliopsida</taxon>
        <taxon>Liliopsida</taxon>
        <taxon>Poales</taxon>
        <taxon>Poaceae</taxon>
        <taxon>PACMAD clade</taxon>
        <taxon>Panicoideae</taxon>
        <taxon>Andropogonodae</taxon>
        <taxon>Paspaleae</taxon>
        <taxon>Paspalinae</taxon>
        <taxon>Paspalum</taxon>
    </lineage>
</organism>
<dbReference type="InterPro" id="IPR013103">
    <property type="entry name" value="RVT_2"/>
</dbReference>
<keyword evidence="3" id="KW-1185">Reference proteome</keyword>
<sequence length="122" mass="14120">MDVKSAFLNGSIQELVYVKQPLGFEDPKKPNHVYKLHKALYGLKQAPRAWIMTKRFEMSMMGELKFFLGLQIKQLKEGTFLCQTKYTQDMLKKFGMENARPINTPMASKGHLDLYDESKKGQ</sequence>